<dbReference type="EMBL" id="FQZK01000013">
    <property type="protein sequence ID" value="SHK08725.1"/>
    <property type="molecule type" value="Genomic_DNA"/>
</dbReference>
<evidence type="ECO:0000313" key="3">
    <source>
        <dbReference type="Proteomes" id="UP000184452"/>
    </source>
</evidence>
<gene>
    <name evidence="2" type="ORF">SAMN05421803_113127</name>
</gene>
<keyword evidence="3" id="KW-1185">Reference proteome</keyword>
<feature type="transmembrane region" description="Helical" evidence="1">
    <location>
        <begin position="59"/>
        <end position="79"/>
    </location>
</feature>
<sequence length="199" mass="21569">MRHLRTPFRIIRENLRAYLVMNALVYAALLLGIAAGLAFPDLYAAQHAVLEETGTEDLIRPLLATPWLFGLTILANNVFRAALLSIVLPSMIVPFSGIALFLYSTFTIGVIVAPVDADTAAVLVPHSVTLLVEFQAYVLLMLGVYLLGQGWLSPASAGADTRRRAYLLGLRRTAWLSLPALALLVAGAVYEALSVIHLM</sequence>
<feature type="transmembrane region" description="Helical" evidence="1">
    <location>
        <begin position="134"/>
        <end position="152"/>
    </location>
</feature>
<keyword evidence="1" id="KW-0812">Transmembrane</keyword>
<dbReference type="STRING" id="758803.SAMN05421803_113127"/>
<dbReference type="RefSeq" id="WP_073381017.1">
    <property type="nucleotide sequence ID" value="NZ_FQZK01000013.1"/>
</dbReference>
<dbReference type="AlphaFoldDB" id="A0A1M6PLF0"/>
<keyword evidence="1" id="KW-1133">Transmembrane helix</keyword>
<proteinExistence type="predicted"/>
<evidence type="ECO:0000313" key="2">
    <source>
        <dbReference type="EMBL" id="SHK08725.1"/>
    </source>
</evidence>
<feature type="transmembrane region" description="Helical" evidence="1">
    <location>
        <begin position="173"/>
        <end position="193"/>
    </location>
</feature>
<protein>
    <recommendedName>
        <fullName evidence="4">Stage II sporulation protein M</fullName>
    </recommendedName>
</protein>
<reference evidence="2 3" key="1">
    <citation type="submission" date="2016-11" db="EMBL/GenBank/DDBJ databases">
        <authorList>
            <person name="Jaros S."/>
            <person name="Januszkiewicz K."/>
            <person name="Wedrychowicz H."/>
        </authorList>
    </citation>
    <scope>NUCLEOTIDE SEQUENCE [LARGE SCALE GENOMIC DNA]</scope>
    <source>
        <strain evidence="2 3">CGMCC 4.5723</strain>
    </source>
</reference>
<evidence type="ECO:0000256" key="1">
    <source>
        <dbReference type="SAM" id="Phobius"/>
    </source>
</evidence>
<evidence type="ECO:0008006" key="4">
    <source>
        <dbReference type="Google" id="ProtNLM"/>
    </source>
</evidence>
<organism evidence="2 3">
    <name type="scientific">Nocardiopsis flavescens</name>
    <dbReference type="NCBI Taxonomy" id="758803"/>
    <lineage>
        <taxon>Bacteria</taxon>
        <taxon>Bacillati</taxon>
        <taxon>Actinomycetota</taxon>
        <taxon>Actinomycetes</taxon>
        <taxon>Streptosporangiales</taxon>
        <taxon>Nocardiopsidaceae</taxon>
        <taxon>Nocardiopsis</taxon>
    </lineage>
</organism>
<feature type="transmembrane region" description="Helical" evidence="1">
    <location>
        <begin position="20"/>
        <end position="39"/>
    </location>
</feature>
<feature type="transmembrane region" description="Helical" evidence="1">
    <location>
        <begin position="91"/>
        <end position="114"/>
    </location>
</feature>
<dbReference type="OrthoDB" id="571348at2"/>
<keyword evidence="1" id="KW-0472">Membrane</keyword>
<accession>A0A1M6PLF0</accession>
<dbReference type="Proteomes" id="UP000184452">
    <property type="component" value="Unassembled WGS sequence"/>
</dbReference>
<name>A0A1M6PLF0_9ACTN</name>